<proteinExistence type="predicted"/>
<accession>B9T2Q8</accession>
<gene>
    <name evidence="1" type="ORF">RCOM_0244050</name>
</gene>
<dbReference type="SUPFAM" id="SSF53335">
    <property type="entry name" value="S-adenosyl-L-methionine-dependent methyltransferases"/>
    <property type="match status" value="1"/>
</dbReference>
<dbReference type="GO" id="GO:0008168">
    <property type="term" value="F:methyltransferase activity"/>
    <property type="evidence" value="ECO:0007669"/>
    <property type="project" value="InterPro"/>
</dbReference>
<name>B9T2Q8_RICCO</name>
<dbReference type="EMBL" id="EQ974389">
    <property type="protein sequence ID" value="EEF29861.1"/>
    <property type="molecule type" value="Genomic_DNA"/>
</dbReference>
<evidence type="ECO:0000313" key="1">
    <source>
        <dbReference type="EMBL" id="EEF29861.1"/>
    </source>
</evidence>
<dbReference type="Gene3D" id="3.40.50.150">
    <property type="entry name" value="Vaccinia Virus protein VP39"/>
    <property type="match status" value="1"/>
</dbReference>
<protein>
    <submittedName>
        <fullName evidence="1">Uncharacterized protein</fullName>
    </submittedName>
</protein>
<sequence length="89" mass="10256">MTILPMISTLSSLLFLYDNRQYYATGVPGDLVVKAYTHQFCKDMDRFLHCRVEEIVLGGLILLTLPGRLNGTPHCQTFNLVWFKFVPNY</sequence>
<dbReference type="Proteomes" id="UP000008311">
    <property type="component" value="Unassembled WGS sequence"/>
</dbReference>
<reference evidence="2" key="1">
    <citation type="journal article" date="2010" name="Nat. Biotechnol.">
        <title>Draft genome sequence of the oilseed species Ricinus communis.</title>
        <authorList>
            <person name="Chan A.P."/>
            <person name="Crabtree J."/>
            <person name="Zhao Q."/>
            <person name="Lorenzi H."/>
            <person name="Orvis J."/>
            <person name="Puiu D."/>
            <person name="Melake-Berhan A."/>
            <person name="Jones K.M."/>
            <person name="Redman J."/>
            <person name="Chen G."/>
            <person name="Cahoon E.B."/>
            <person name="Gedil M."/>
            <person name="Stanke M."/>
            <person name="Haas B.J."/>
            <person name="Wortman J.R."/>
            <person name="Fraser-Liggett C.M."/>
            <person name="Ravel J."/>
            <person name="Rabinowicz P.D."/>
        </authorList>
    </citation>
    <scope>NUCLEOTIDE SEQUENCE [LARGE SCALE GENOMIC DNA]</scope>
    <source>
        <strain evidence="2">cv. Hale</strain>
    </source>
</reference>
<dbReference type="AlphaFoldDB" id="B9T2Q8"/>
<organism evidence="1 2">
    <name type="scientific">Ricinus communis</name>
    <name type="common">Castor bean</name>
    <dbReference type="NCBI Taxonomy" id="3988"/>
    <lineage>
        <taxon>Eukaryota</taxon>
        <taxon>Viridiplantae</taxon>
        <taxon>Streptophyta</taxon>
        <taxon>Embryophyta</taxon>
        <taxon>Tracheophyta</taxon>
        <taxon>Spermatophyta</taxon>
        <taxon>Magnoliopsida</taxon>
        <taxon>eudicotyledons</taxon>
        <taxon>Gunneridae</taxon>
        <taxon>Pentapetalae</taxon>
        <taxon>rosids</taxon>
        <taxon>fabids</taxon>
        <taxon>Malpighiales</taxon>
        <taxon>Euphorbiaceae</taxon>
        <taxon>Acalyphoideae</taxon>
        <taxon>Acalypheae</taxon>
        <taxon>Ricinus</taxon>
    </lineage>
</organism>
<dbReference type="InterPro" id="IPR005299">
    <property type="entry name" value="MeTrfase_7"/>
</dbReference>
<keyword evidence="2" id="KW-1185">Reference proteome</keyword>
<dbReference type="InParanoid" id="B9T2Q8"/>
<dbReference type="PANTHER" id="PTHR31009">
    <property type="entry name" value="S-ADENOSYL-L-METHIONINE:CARBOXYL METHYLTRANSFERASE FAMILY PROTEIN"/>
    <property type="match status" value="1"/>
</dbReference>
<evidence type="ECO:0000313" key="2">
    <source>
        <dbReference type="Proteomes" id="UP000008311"/>
    </source>
</evidence>
<dbReference type="InterPro" id="IPR029063">
    <property type="entry name" value="SAM-dependent_MTases_sf"/>
</dbReference>
<dbReference type="Pfam" id="PF03492">
    <property type="entry name" value="Methyltransf_7"/>
    <property type="match status" value="1"/>
</dbReference>